<dbReference type="EC" id="6.3.2.6" evidence="3"/>
<evidence type="ECO:0000256" key="5">
    <source>
        <dbReference type="ARBA" id="ARBA00022741"/>
    </source>
</evidence>
<keyword evidence="5" id="KW-0547">Nucleotide-binding</keyword>
<keyword evidence="4" id="KW-0436">Ligase</keyword>
<dbReference type="NCBIfam" id="NF010568">
    <property type="entry name" value="PRK13961.1"/>
    <property type="match status" value="1"/>
</dbReference>
<dbReference type="InterPro" id="IPR001636">
    <property type="entry name" value="SAICAR_synth"/>
</dbReference>
<dbReference type="AlphaFoldDB" id="A0A7S0CZF7"/>
<evidence type="ECO:0000256" key="6">
    <source>
        <dbReference type="ARBA" id="ARBA00022755"/>
    </source>
</evidence>
<dbReference type="GO" id="GO:0004639">
    <property type="term" value="F:phosphoribosylaminoimidazolesuccinocarboxamide synthase activity"/>
    <property type="evidence" value="ECO:0007669"/>
    <property type="project" value="UniProtKB-EC"/>
</dbReference>
<comment type="similarity">
    <text evidence="2">Belongs to the SAICAR synthetase family.</text>
</comment>
<dbReference type="Gene3D" id="3.30.200.20">
    <property type="entry name" value="Phosphorylase Kinase, domain 1"/>
    <property type="match status" value="1"/>
</dbReference>
<dbReference type="GO" id="GO:0005524">
    <property type="term" value="F:ATP binding"/>
    <property type="evidence" value="ECO:0007669"/>
    <property type="project" value="UniProtKB-KW"/>
</dbReference>
<dbReference type="PROSITE" id="PS01057">
    <property type="entry name" value="SAICAR_SYNTHETASE_1"/>
    <property type="match status" value="1"/>
</dbReference>
<reference evidence="10" key="1">
    <citation type="submission" date="2021-01" db="EMBL/GenBank/DDBJ databases">
        <authorList>
            <person name="Corre E."/>
            <person name="Pelletier E."/>
            <person name="Niang G."/>
            <person name="Scheremetjew M."/>
            <person name="Finn R."/>
            <person name="Kale V."/>
            <person name="Holt S."/>
            <person name="Cochrane G."/>
            <person name="Meng A."/>
            <person name="Brown T."/>
            <person name="Cohen L."/>
        </authorList>
    </citation>
    <scope>NUCLEOTIDE SEQUENCE</scope>
    <source>
        <strain evidence="10">CCMP2058</strain>
    </source>
</reference>
<dbReference type="GO" id="GO:0006189">
    <property type="term" value="P:'de novo' IMP biosynthetic process"/>
    <property type="evidence" value="ECO:0007669"/>
    <property type="project" value="UniProtKB-UniPathway"/>
</dbReference>
<accession>A0A7S0CZF7</accession>
<dbReference type="SUPFAM" id="SSF56104">
    <property type="entry name" value="SAICAR synthase-like"/>
    <property type="match status" value="1"/>
</dbReference>
<dbReference type="HAMAP" id="MF_00137">
    <property type="entry name" value="SAICAR_synth"/>
    <property type="match status" value="1"/>
</dbReference>
<comment type="pathway">
    <text evidence="1">Purine metabolism; IMP biosynthesis via de novo pathway; 5-amino-1-(5-phospho-D-ribosyl)imidazole-4-carboxamide from 5-amino-1-(5-phospho-D-ribosyl)imidazole-4-carboxylate: step 1/2.</text>
</comment>
<proteinExistence type="inferred from homology"/>
<evidence type="ECO:0000259" key="9">
    <source>
        <dbReference type="Pfam" id="PF01259"/>
    </source>
</evidence>
<dbReference type="UniPathway" id="UPA00074">
    <property type="reaction ID" value="UER00131"/>
</dbReference>
<evidence type="ECO:0000256" key="1">
    <source>
        <dbReference type="ARBA" id="ARBA00004672"/>
    </source>
</evidence>
<sequence length="314" mass="35826">MAEKKITDEEYFATGVIDTNLDGLKKVYKGKVRDVYEVDEKTSLFVVTDRISSYDRVMKTPVPGKGKILNQISEFWFNFLEEKTGIKNHMITCDIDKMPKEIQKHKKILKGRAMLVRKLKMIPVEAICRAYLTGSGFKDYKKTGEVCGHKLKEGIQNCGKLEKIIFTPSTKAEYGVHDENITEEKAEELMKKQGFEYKDMKKAALALFEVAIKHAEANGIILADTKFEMGMLEGVLFVGDEVLTPDSSRYWDKKTYTPGRAQDSLDKQYVRDYLTSINFDRNGGGVPLPRQVTEKTMEKYITIFKILTGKEPVL</sequence>
<evidence type="ECO:0000256" key="7">
    <source>
        <dbReference type="ARBA" id="ARBA00022840"/>
    </source>
</evidence>
<evidence type="ECO:0000256" key="2">
    <source>
        <dbReference type="ARBA" id="ARBA00010190"/>
    </source>
</evidence>
<dbReference type="PANTHER" id="PTHR43700">
    <property type="entry name" value="PHOSPHORIBOSYLAMINOIMIDAZOLE-SUCCINOCARBOXAMIDE SYNTHASE"/>
    <property type="match status" value="1"/>
</dbReference>
<protein>
    <recommendedName>
        <fullName evidence="3">phosphoribosylaminoimidazolesuccinocarboxamide synthase</fullName>
        <ecNumber evidence="3">6.3.2.6</ecNumber>
    </recommendedName>
    <alternativeName>
        <fullName evidence="8">SAICAR synthetase</fullName>
    </alternativeName>
</protein>
<dbReference type="InterPro" id="IPR028923">
    <property type="entry name" value="SAICAR_synt/ADE2_N"/>
</dbReference>
<evidence type="ECO:0000313" key="10">
    <source>
        <dbReference type="EMBL" id="CAD8438513.1"/>
    </source>
</evidence>
<keyword evidence="7" id="KW-0067">ATP-binding</keyword>
<dbReference type="NCBIfam" id="TIGR00081">
    <property type="entry name" value="purC"/>
    <property type="match status" value="1"/>
</dbReference>
<keyword evidence="6" id="KW-0658">Purine biosynthesis</keyword>
<dbReference type="Pfam" id="PF01259">
    <property type="entry name" value="SAICAR_synt"/>
    <property type="match status" value="1"/>
</dbReference>
<evidence type="ECO:0000256" key="4">
    <source>
        <dbReference type="ARBA" id="ARBA00022598"/>
    </source>
</evidence>
<name>A0A7S0CZF7_9EUKA</name>
<evidence type="ECO:0000256" key="3">
    <source>
        <dbReference type="ARBA" id="ARBA00012217"/>
    </source>
</evidence>
<dbReference type="InterPro" id="IPR018236">
    <property type="entry name" value="SAICAR_synthetase_CS"/>
</dbReference>
<dbReference type="EMBL" id="HBEM01007087">
    <property type="protein sequence ID" value="CAD8438513.1"/>
    <property type="molecule type" value="Transcribed_RNA"/>
</dbReference>
<dbReference type="CDD" id="cd01414">
    <property type="entry name" value="SAICAR_synt_Sc"/>
    <property type="match status" value="1"/>
</dbReference>
<gene>
    <name evidence="10" type="ORF">LAMO00422_LOCUS4950</name>
</gene>
<organism evidence="10">
    <name type="scientific">Amorphochlora amoebiformis</name>
    <dbReference type="NCBI Taxonomy" id="1561963"/>
    <lineage>
        <taxon>Eukaryota</taxon>
        <taxon>Sar</taxon>
        <taxon>Rhizaria</taxon>
        <taxon>Cercozoa</taxon>
        <taxon>Chlorarachniophyceae</taxon>
        <taxon>Amorphochlora</taxon>
    </lineage>
</organism>
<dbReference type="Gene3D" id="3.30.470.20">
    <property type="entry name" value="ATP-grasp fold, B domain"/>
    <property type="match status" value="1"/>
</dbReference>
<dbReference type="PANTHER" id="PTHR43700:SF1">
    <property type="entry name" value="PHOSPHORIBOSYLAMINOIMIDAZOLE-SUCCINOCARBOXAMIDE SYNTHASE"/>
    <property type="match status" value="1"/>
</dbReference>
<feature type="domain" description="SAICAR synthetase/ADE2 N-terminal" evidence="9">
    <location>
        <begin position="26"/>
        <end position="277"/>
    </location>
</feature>
<evidence type="ECO:0000256" key="8">
    <source>
        <dbReference type="ARBA" id="ARBA00030409"/>
    </source>
</evidence>
<dbReference type="GO" id="GO:0005737">
    <property type="term" value="C:cytoplasm"/>
    <property type="evidence" value="ECO:0007669"/>
    <property type="project" value="TreeGrafter"/>
</dbReference>